<dbReference type="SMART" id="SM00822">
    <property type="entry name" value="PKS_KR"/>
    <property type="match status" value="1"/>
</dbReference>
<dbReference type="InterPro" id="IPR016039">
    <property type="entry name" value="Thiolase-like"/>
</dbReference>
<evidence type="ECO:0000259" key="8">
    <source>
        <dbReference type="PROSITE" id="PS50075"/>
    </source>
</evidence>
<dbReference type="InterPro" id="IPR014031">
    <property type="entry name" value="Ketoacyl_synth_C"/>
</dbReference>
<dbReference type="Gene3D" id="3.30.70.3290">
    <property type="match status" value="1"/>
</dbReference>
<dbReference type="Gene3D" id="3.10.129.110">
    <property type="entry name" value="Polyketide synthase dehydratase"/>
    <property type="match status" value="1"/>
</dbReference>
<evidence type="ECO:0000256" key="3">
    <source>
        <dbReference type="ARBA" id="ARBA00022679"/>
    </source>
</evidence>
<accession>A0ABV5ECQ5</accession>
<feature type="domain" description="Carrier" evidence="8">
    <location>
        <begin position="3283"/>
        <end position="3359"/>
    </location>
</feature>
<dbReference type="Gene3D" id="3.40.47.10">
    <property type="match status" value="4"/>
</dbReference>
<feature type="region of interest" description="Disordered" evidence="7">
    <location>
        <begin position="3372"/>
        <end position="3395"/>
    </location>
</feature>
<dbReference type="Gene3D" id="1.10.1200.10">
    <property type="entry name" value="ACP-like"/>
    <property type="match status" value="4"/>
</dbReference>
<dbReference type="SMART" id="SM00825">
    <property type="entry name" value="PKS_KS"/>
    <property type="match status" value="4"/>
</dbReference>
<feature type="region of interest" description="Disordered" evidence="7">
    <location>
        <begin position="1680"/>
        <end position="1700"/>
    </location>
</feature>
<dbReference type="PROSITE" id="PS50075">
    <property type="entry name" value="CARRIER"/>
    <property type="match status" value="4"/>
</dbReference>
<feature type="compositionally biased region" description="Low complexity" evidence="7">
    <location>
        <begin position="409"/>
        <end position="418"/>
    </location>
</feature>
<sequence>MTAPHRPPAVEADVAAVEGRRLRSVVTAGDEIVRGHLVHDVPVLPGVFHLDLTLRLLRRAGIDPATAELRRCLFIAPVVATAEMDKELRIVVGERTGPDTVPVHVESRPLIGGNPVDDTWERNFQAEVRLGLPVENPALDLTDLTGPAAEEGDAEELYAFARQLSIHHRDFMKVSGRLRTRPGGALAEISLGDAAAAYLDHFHIHPVVLDFSTLVPFLHFGRDQRAALTRPFIPIFIRSFRAAGSSARDSRVYVPALSQRMADGDTVTGDITICGADGRVIASMTGFTCKRVRSAEHITKFAGAVPARTVSPFAPEPEPTAPKAEPPAPAGPVTSLDQIITELVTGILGDDDGVEQDRGFYDLGLTSVNLLAIAGKLEKRLGQELYPTLLFEYPTVRKLAAYLREEGMEPGPAAAEPQPDTETEPQPEPPAPAPTPTPAVRVVGAPEPATTTDDDIAIVGLAGRYPRAADVDRFWEVLRDGQDCVTEIPQERWDYRDYFEPRRGTTGRSYSKWGAFLDGVDRFDPLFFNISPRQAELMDPHERLFLETAWETIEDAGHTPETLGAATGAKVGVFVGVMWNDYQLYGLESVQHGAPQVVASTSSLIPNRVAYTFDFQGPSVAMDTACSSSLFTLHMACESIRRGECRAAVAGGVNLSLHPYKYLRLADSNLLSTDGRCRVFGRGADGYVPGEGVGAVLVRPLADAIAAGDQIYGVIRGSAAQHGGRTSGFAVPSPDAQARVVTEVLEKSQVPPETITYIEAHGGGTTLGDQIEIAALAKAFRRYTREQGFCAIGSLKSNVGHLEGAAGIASLTKVLLSLRHRLIVPSLHTDELNPEIPFSSTPFYVARRTEAWERVTDPRTGEPAPRRAALSSFGFGGANAHVLVEEYLPEPAAVTGGPARSGPRTVDPYVVPLSGRDDSRLRDQARRLLDHLRAHPQLRIEDIVLTLGAGRRAMESRLALAARDTGELARALDDFLTDRDGTARRWSGRAKHAPAPEGTNAPLTTESVAERWVRGHDVPWQDTVPSTARRISLPTYAFARQRCWVPGLGGTAARAVPPGSVPTPAVPSPEPVAPPAPEPVPVPVTTPEPLPPLDARTLLYRPVWTPRPVAGDPVTGTLLAFDTSADRVAALRSRHGRVVWVRPGAEYARLSPDDYDIAPDSAEDHRALLAALRADRVTPSAVLHLWQLDGPTPADGQLDGLDAALVPVLLFCQASMVGLDRTLPVVLAFDGDRDLPPGASVGGFARSVRLEQPKLAVKVVDVRGHHGTAGLADLLLAETASPDDIEVRHTGATRAVLSFTRSRPPAAVGTPLARTGGVYLISGGTGGLGLHVARHMAARAKVSLVLFGRSAPGPDQQAAVEEIRRAGSDAVYLQADTVSPADMARVVEEARSRFGPLTGVIHSAGVTEDGLLITKPLDSVRRVLAPKLAGTRALDRATRGEDLDYFVLFSSASAVLGSVGAADYTTGNRFLDAYAEWREALRARGEVHGRTLSVNWPMWRDGGMRIHPDVEQDVLVRAGLEPMDTAEGLAAFHAALALDEPQLVVLQGDPARLEARMRSVVENLGEDLSEDLGENPAEEPSPAAPADATRATGPDPDTLVRELREVVADVLGLPRSELDVDDELSDYGLDSVAAMRALTGLEEKYGVPIPPSLLLRHRTIKALAGHLATDVLRDAPAPVPEARETRVTTTPAPARTAPSTGGGRIAVVAAACRFPGSPSLEGFWDNLVQGRDCVGPAPDGRWPTEWLRHAGADVVAAARWGGFIDGVDQFDAARFGIDDEEARWMDPQQRICLEVAQELLDRAGYRRTELAGSATGVFLGVGPNDYTRRGFLAGLPTPPRLLADSLPNMAGAALSHAFDLRGPSLAVDTACSSSLVALHRAVQSLLAGECEVAIAGGVELLLDPFVYVGLDRAGALSRDGRSRVFDRDAAGFVPGEGAGLVLLKEEGRALRDGDTVLATVVGSAVNNDGRTVGPTTPSHEAQTEVIRAALRAGGVDPATVGYLEAHGSASGFGDPIEISAAAEAYQAEGRTRPVGVGSVKTNIGALLHAGGVASLIKVVLGLHHGRLVPTLHCAEPHPRIRFERTPFRPVLTGGDWPREGTAPRRAGVSSFGFGGTNAHVVLEEAPPGHRPSRTPLPVTAFERRRHWLDAPNPDPAPEPGPARTVADDALLPAVTRRVAAAVAALLPGPAGTDPSELNGHNFMELGLGSATLIELNAALDEEFRVAVPPTALFRHPNVPDLSRYLVDEYRAELTRWRAAHNGTVRTTDAPSGNGGSARRREPAVAGRAPARRPETGSEEDDTATGPAVPRDDDIAIIGIGGRFPGADGPDALWARLAAGDDLVTPVPASRWDHGRHYDPTGTVPGTTDCRHGAFLDAIDTFDAAFFRILPSEAESMDPQLRLLLEVLYATAEDAGATPVLRGSNTGVYVGQCFQDYDNEMIARGRTVGVHDPIGAAMSMTANRPSFYFDLSGPSLTVDTACSSSLTALHLAVESLRRGECAMAFAAGTNLIASPRHYLKLSAIGALSPGGRCYSFDSRADGYVPGEAVAAVLLKPLGRALADGDPVHAVIKSVAVNHGGHASSATAPNQARQEALLRRAWREAGIDPATLTYLEAHGTGTRLGDPVEVDAVRNALRDSDSEEEPHLVLGSAKSHLGHTEGAAGLVGVVKTVLSMRHGLIPAMPSFEEANPYCRLDEGPLHVNREPVPWNPPPGVPRRAGVSSFGFGGSYAHVVLEEPPVRQAARPADGPLVFPLSARTPDRLRALARRYLDALGPGCGLPTSRIAATLQHGREAAAVRAAVIADDRAGLVRGLEALLAVGETDGAGRVYDTTGGAVDDLTGGLARRWTDGETVDWPTGPDGRPEPRVPLPTYPFEPQRFWLPEPPAAPQQPTPRADTPEAPAEPLAAALAAQVAESGYSGARILDALVEFSDLGRALAASVLREHTGRGRYGADERLADRTEIAPGHEHFTEFLERALRTCEPPTDGEAAEQARLTARLRELARAVPEIEPHIDLVVAWSGQLPDVLADRVNPLELYFPGDGDDQGIARVYGNTGIANHFNDLIARAVATHLRAQHARRPGEPLRVLEIGAGSGATTERVLRRLDALGLPEDAVTYYFTDVSPAFFRIARKRLATVRTAVRYAAFDLEADPAGQGFEPGFFDAVVATNVVHVTRVVADSVARIRRLLTDGGLFALNELTRALDYLTLMFGMVPGWKPPQDGRLPGSPLLDAAGWRRVLAAGGFEPVWVFGADDVDESEADQCVLVGRAAQVEPAAPPAPVTEDMPTALARHLRREFAEFLSIPAETVDDATPFATYGLDSLGAIQLVRTMEGTFGALPKVLLYECRTVAELAAYLLENTPAACEAVTATMAAPPAPAPAPEEQERSAPTNPTPAPDDPVAVVGMAGIFPGAPDCDTLWRRLREGADLVTEIPPDRFDWRPVYGDPQREPGKTDTRWGAFIDGVDEFDAEFFGISPLEAGLMDPQQRLLLRCAWWALEDAGHRPGGLKGTDTGVFVGATSHDYDEHLIRIGRDREAHASLGVGHCILSNRISYQLGLHGPSETVDTACSSSLSALHRAVRAIQDGECGAAIVGGVHLNLGARLFVALGQLGVMSPDGVCRPFDRGANGMVRGEGVGALYLKPLSRALADGDTVHGVVRGSGVGHGGRVTSMTVPNPVAQAELIAAVHRRAGVDPRTVTYIEAHGTATHVGDPIEVRALRKAYADLLGRPENEPVTPWCGLGSVKSNVGHLEAAAGLIGTVKTLLAMRHGELPPSINFDAPNPLLELEGSPFEVVAEHRPWPRLTDGTGTEIPRRAGVTSLGFGGTNAHVVLEEFIPPPRPPRPDTGGPRLIVLSARTETALRATAARLAARLTARRTDGEPDLPLDDLAFTLRAGRDPMPWRLAVLAADTAELLDRLRACADGAFDRPGVLHGEATGRPASGPPPATDDPRALARHWVAGGDLPDRHPDGTDPAPRRVPLPGYPFEPTRHWADEPPGATAPASPDDDEDLLQLLNDLRDGARSVEEVDDMLVLGDGGQR</sequence>
<keyword evidence="12" id="KW-1185">Reference proteome</keyword>
<dbReference type="SMART" id="SM00823">
    <property type="entry name" value="PKS_PP"/>
    <property type="match status" value="4"/>
</dbReference>
<evidence type="ECO:0000256" key="7">
    <source>
        <dbReference type="SAM" id="MobiDB-lite"/>
    </source>
</evidence>
<reference evidence="11 12" key="1">
    <citation type="submission" date="2024-01" db="EMBL/GenBank/DDBJ databases">
        <title>Genome mining of biosynthetic gene clusters to explore secondary metabolites of Streptomyces sp.</title>
        <authorList>
            <person name="Baig A."/>
            <person name="Ajitkumar Shintre N."/>
            <person name="Kumar H."/>
            <person name="Anbarasu A."/>
            <person name="Ramaiah S."/>
        </authorList>
    </citation>
    <scope>NUCLEOTIDE SEQUENCE [LARGE SCALE GENOMIC DNA]</scope>
    <source>
        <strain evidence="11 12">A57</strain>
    </source>
</reference>
<dbReference type="Pfam" id="PF21394">
    <property type="entry name" value="Beta-ketacyl_N"/>
    <property type="match status" value="1"/>
</dbReference>
<dbReference type="InterPro" id="IPR018201">
    <property type="entry name" value="Ketoacyl_synth_AS"/>
</dbReference>
<dbReference type="InterPro" id="IPR036736">
    <property type="entry name" value="ACP-like_sf"/>
</dbReference>
<gene>
    <name evidence="11" type="ORF">VSS16_18235</name>
</gene>
<dbReference type="Pfam" id="PF21089">
    <property type="entry name" value="PKS_DH_N"/>
    <property type="match status" value="1"/>
</dbReference>
<dbReference type="Pfam" id="PF02801">
    <property type="entry name" value="Ketoacyl-synt_C"/>
    <property type="match status" value="4"/>
</dbReference>
<dbReference type="EMBL" id="JAYMRP010000014">
    <property type="protein sequence ID" value="MFB8774642.1"/>
    <property type="molecule type" value="Genomic_DNA"/>
</dbReference>
<feature type="compositionally biased region" description="Low complexity" evidence="7">
    <location>
        <begin position="1687"/>
        <end position="1698"/>
    </location>
</feature>
<dbReference type="InterPro" id="IPR042104">
    <property type="entry name" value="PKS_dehydratase_sf"/>
</dbReference>
<evidence type="ECO:0000256" key="5">
    <source>
        <dbReference type="ARBA" id="ARBA00023315"/>
    </source>
</evidence>
<dbReference type="PROSITE" id="PS00606">
    <property type="entry name" value="KS3_1"/>
    <property type="match status" value="4"/>
</dbReference>
<dbReference type="InterPro" id="IPR049552">
    <property type="entry name" value="PKS_DH_N"/>
</dbReference>
<keyword evidence="1" id="KW-0596">Phosphopantetheine</keyword>
<dbReference type="InterPro" id="IPR020807">
    <property type="entry name" value="PKS_DH"/>
</dbReference>
<feature type="domain" description="Carrier" evidence="8">
    <location>
        <begin position="1594"/>
        <end position="1671"/>
    </location>
</feature>
<feature type="region of interest" description="Disordered" evidence="7">
    <location>
        <begin position="2880"/>
        <end position="2901"/>
    </location>
</feature>
<feature type="domain" description="Carrier" evidence="8">
    <location>
        <begin position="2169"/>
        <end position="2249"/>
    </location>
</feature>
<dbReference type="InterPro" id="IPR049490">
    <property type="entry name" value="C883_1060-like_KR_N"/>
</dbReference>
<feature type="region of interest" description="N-terminal hotdog fold" evidence="6">
    <location>
        <begin position="5"/>
        <end position="135"/>
    </location>
</feature>
<feature type="region of interest" description="Disordered" evidence="7">
    <location>
        <begin position="309"/>
        <end position="333"/>
    </location>
</feature>
<dbReference type="Pfam" id="PF16197">
    <property type="entry name" value="KAsynt_C_assoc"/>
    <property type="match status" value="3"/>
</dbReference>
<dbReference type="Proteomes" id="UP001585080">
    <property type="component" value="Unassembled WGS sequence"/>
</dbReference>
<dbReference type="InterPro" id="IPR029063">
    <property type="entry name" value="SAM-dependent_MTases_sf"/>
</dbReference>
<dbReference type="SUPFAM" id="SSF51735">
    <property type="entry name" value="NAD(P)-binding Rossmann-fold domains"/>
    <property type="match status" value="2"/>
</dbReference>
<feature type="active site" description="Proton acceptor; for dehydratase activity" evidence="6">
    <location>
        <position position="36"/>
    </location>
</feature>
<dbReference type="InterPro" id="IPR020841">
    <property type="entry name" value="PKS_Beta-ketoAc_synthase_dom"/>
</dbReference>
<feature type="compositionally biased region" description="Pro residues" evidence="7">
    <location>
        <begin position="426"/>
        <end position="437"/>
    </location>
</feature>
<protein>
    <submittedName>
        <fullName evidence="11">SDR family NAD(P)-dependent oxidoreductase</fullName>
    </submittedName>
</protein>
<keyword evidence="5" id="KW-0012">Acyltransferase</keyword>
<dbReference type="PROSITE" id="PS00012">
    <property type="entry name" value="PHOSPHOPANTETHEINE"/>
    <property type="match status" value="2"/>
</dbReference>
<dbReference type="Pfam" id="PF00109">
    <property type="entry name" value="ketoacyl-synt"/>
    <property type="match status" value="4"/>
</dbReference>
<dbReference type="RefSeq" id="WP_376733342.1">
    <property type="nucleotide sequence ID" value="NZ_JAYMRP010000014.1"/>
</dbReference>
<feature type="compositionally biased region" description="Pro residues" evidence="7">
    <location>
        <begin position="2882"/>
        <end position="2891"/>
    </location>
</feature>
<feature type="domain" description="Ketosynthase family 3 (KS3)" evidence="9">
    <location>
        <begin position="453"/>
        <end position="886"/>
    </location>
</feature>
<dbReference type="InterPro" id="IPR057326">
    <property type="entry name" value="KR_dom"/>
</dbReference>
<feature type="region of interest" description="Disordered" evidence="7">
    <location>
        <begin position="408"/>
        <end position="451"/>
    </location>
</feature>
<evidence type="ECO:0000256" key="1">
    <source>
        <dbReference type="ARBA" id="ARBA00022450"/>
    </source>
</evidence>
<dbReference type="Pfam" id="PF14765">
    <property type="entry name" value="PS-DH"/>
    <property type="match status" value="1"/>
</dbReference>
<dbReference type="InterPro" id="IPR009081">
    <property type="entry name" value="PP-bd_ACP"/>
</dbReference>
<dbReference type="Pfam" id="PF08242">
    <property type="entry name" value="Methyltransf_12"/>
    <property type="match status" value="1"/>
</dbReference>
<dbReference type="SUPFAM" id="SSF47336">
    <property type="entry name" value="ACP-like"/>
    <property type="match status" value="4"/>
</dbReference>
<feature type="domain" description="Ketosynthase family 3 (KS3)" evidence="9">
    <location>
        <begin position="3396"/>
        <end position="3832"/>
    </location>
</feature>
<dbReference type="InterPro" id="IPR050091">
    <property type="entry name" value="PKS_NRPS_Biosynth_Enz"/>
</dbReference>
<dbReference type="InterPro" id="IPR006162">
    <property type="entry name" value="Ppantetheine_attach_site"/>
</dbReference>
<evidence type="ECO:0000313" key="11">
    <source>
        <dbReference type="EMBL" id="MFB8774642.1"/>
    </source>
</evidence>
<dbReference type="Gene3D" id="3.40.50.720">
    <property type="entry name" value="NAD(P)-binding Rossmann-like Domain"/>
    <property type="match status" value="1"/>
</dbReference>
<keyword evidence="2" id="KW-0597">Phosphoprotein</keyword>
<feature type="region of interest" description="Disordered" evidence="7">
    <location>
        <begin position="1570"/>
        <end position="1596"/>
    </location>
</feature>
<organism evidence="11 12">
    <name type="scientific">Streptomyces broussonetiae</name>
    <dbReference type="NCBI Taxonomy" id="2686304"/>
    <lineage>
        <taxon>Bacteria</taxon>
        <taxon>Bacillati</taxon>
        <taxon>Actinomycetota</taxon>
        <taxon>Actinomycetes</taxon>
        <taxon>Kitasatosporales</taxon>
        <taxon>Streptomycetaceae</taxon>
        <taxon>Streptomyces</taxon>
    </lineage>
</organism>
<feature type="domain" description="Ketosynthase family 3 (KS3)" evidence="9">
    <location>
        <begin position="1702"/>
        <end position="2124"/>
    </location>
</feature>
<dbReference type="CDD" id="cd08953">
    <property type="entry name" value="KR_2_SDR_x"/>
    <property type="match status" value="1"/>
</dbReference>
<dbReference type="InterPro" id="IPR014030">
    <property type="entry name" value="Ketoacyl_synth_N"/>
</dbReference>
<dbReference type="InterPro" id="IPR013217">
    <property type="entry name" value="Methyltransf_12"/>
</dbReference>
<dbReference type="PANTHER" id="PTHR43775">
    <property type="entry name" value="FATTY ACID SYNTHASE"/>
    <property type="match status" value="1"/>
</dbReference>
<feature type="region of interest" description="C-terminal hotdog fold" evidence="6">
    <location>
        <begin position="149"/>
        <end position="298"/>
    </location>
</feature>
<feature type="domain" description="Carrier" evidence="8">
    <location>
        <begin position="331"/>
        <end position="407"/>
    </location>
</feature>
<dbReference type="SMART" id="SM00826">
    <property type="entry name" value="PKS_DH"/>
    <property type="match status" value="1"/>
</dbReference>
<dbReference type="PANTHER" id="PTHR43775:SF37">
    <property type="entry name" value="SI:DKEY-61P9.11"/>
    <property type="match status" value="1"/>
</dbReference>
<name>A0ABV5ECQ5_9ACTN</name>
<dbReference type="InterPro" id="IPR049551">
    <property type="entry name" value="PKS_DH_C"/>
</dbReference>
<proteinExistence type="predicted"/>
<dbReference type="SUPFAM" id="SSF53901">
    <property type="entry name" value="Thiolase-like"/>
    <property type="match status" value="4"/>
</dbReference>
<dbReference type="Pfam" id="PF00550">
    <property type="entry name" value="PP-binding"/>
    <property type="match status" value="4"/>
</dbReference>
<feature type="domain" description="Ketosynthase family 3 (KS3)" evidence="9">
    <location>
        <begin position="2311"/>
        <end position="2736"/>
    </location>
</feature>
<evidence type="ECO:0000259" key="9">
    <source>
        <dbReference type="PROSITE" id="PS52004"/>
    </source>
</evidence>
<evidence type="ECO:0000256" key="2">
    <source>
        <dbReference type="ARBA" id="ARBA00022553"/>
    </source>
</evidence>
<dbReference type="InterPro" id="IPR020806">
    <property type="entry name" value="PKS_PP-bd"/>
</dbReference>
<dbReference type="SUPFAM" id="SSF53335">
    <property type="entry name" value="S-adenosyl-L-methionine-dependent methyltransferases"/>
    <property type="match status" value="1"/>
</dbReference>
<dbReference type="Gene3D" id="3.40.50.150">
    <property type="entry name" value="Vaccinia Virus protein VP39"/>
    <property type="match status" value="1"/>
</dbReference>
<feature type="domain" description="PKS/mFAS DH" evidence="10">
    <location>
        <begin position="5"/>
        <end position="298"/>
    </location>
</feature>
<dbReference type="InterPro" id="IPR032821">
    <property type="entry name" value="PKS_assoc"/>
</dbReference>
<feature type="active site" description="Proton donor; for dehydratase activity" evidence="6">
    <location>
        <position position="210"/>
    </location>
</feature>
<dbReference type="Pfam" id="PF22621">
    <property type="entry name" value="CurL-like_PKS_C"/>
    <property type="match status" value="1"/>
</dbReference>
<evidence type="ECO:0000259" key="10">
    <source>
        <dbReference type="PROSITE" id="PS52019"/>
    </source>
</evidence>
<dbReference type="InterPro" id="IPR013968">
    <property type="entry name" value="PKS_KR"/>
</dbReference>
<comment type="caution">
    <text evidence="11">The sequence shown here is derived from an EMBL/GenBank/DDBJ whole genome shotgun (WGS) entry which is preliminary data.</text>
</comment>
<dbReference type="InterPro" id="IPR049900">
    <property type="entry name" value="PKS_mFAS_DH"/>
</dbReference>
<feature type="region of interest" description="Disordered" evidence="7">
    <location>
        <begin position="894"/>
        <end position="915"/>
    </location>
</feature>
<feature type="region of interest" description="Disordered" evidence="7">
    <location>
        <begin position="3929"/>
        <end position="4007"/>
    </location>
</feature>
<keyword evidence="3" id="KW-0808">Transferase</keyword>
<dbReference type="SMART" id="SM01294">
    <property type="entry name" value="PKS_PP_betabranch"/>
    <property type="match status" value="3"/>
</dbReference>
<feature type="region of interest" description="Disordered" evidence="7">
    <location>
        <begin position="2261"/>
        <end position="2311"/>
    </location>
</feature>
<dbReference type="PROSITE" id="PS52004">
    <property type="entry name" value="KS3_2"/>
    <property type="match status" value="4"/>
</dbReference>
<keyword evidence="4" id="KW-0511">Multifunctional enzyme</keyword>
<dbReference type="Pfam" id="PF08659">
    <property type="entry name" value="KR"/>
    <property type="match status" value="1"/>
</dbReference>
<evidence type="ECO:0000256" key="4">
    <source>
        <dbReference type="ARBA" id="ARBA00023268"/>
    </source>
</evidence>
<evidence type="ECO:0000313" key="12">
    <source>
        <dbReference type="Proteomes" id="UP001585080"/>
    </source>
</evidence>
<dbReference type="InterPro" id="IPR036291">
    <property type="entry name" value="NAD(P)-bd_dom_sf"/>
</dbReference>
<dbReference type="PROSITE" id="PS52019">
    <property type="entry name" value="PKS_MFAS_DH"/>
    <property type="match status" value="1"/>
</dbReference>
<dbReference type="CDD" id="cd02440">
    <property type="entry name" value="AdoMet_MTases"/>
    <property type="match status" value="1"/>
</dbReference>
<dbReference type="Gene3D" id="1.10.1240.100">
    <property type="match status" value="2"/>
</dbReference>
<evidence type="ECO:0000256" key="6">
    <source>
        <dbReference type="PROSITE-ProRule" id="PRU01363"/>
    </source>
</evidence>
<feature type="compositionally biased region" description="Low complexity" evidence="7">
    <location>
        <begin position="2892"/>
        <end position="2901"/>
    </location>
</feature>
<dbReference type="CDD" id="cd00833">
    <property type="entry name" value="PKS"/>
    <property type="match status" value="4"/>
</dbReference>
<feature type="compositionally biased region" description="Pro residues" evidence="7">
    <location>
        <begin position="314"/>
        <end position="330"/>
    </location>
</feature>